<protein>
    <submittedName>
        <fullName evidence="1">Uncharacterized protein</fullName>
    </submittedName>
</protein>
<evidence type="ECO:0000313" key="2">
    <source>
        <dbReference type="Proteomes" id="UP000265520"/>
    </source>
</evidence>
<dbReference type="EMBL" id="LXQA011083624">
    <property type="protein sequence ID" value="MCI84145.1"/>
    <property type="molecule type" value="Genomic_DNA"/>
</dbReference>
<evidence type="ECO:0000313" key="1">
    <source>
        <dbReference type="EMBL" id="MCI84145.1"/>
    </source>
</evidence>
<organism evidence="1 2">
    <name type="scientific">Trifolium medium</name>
    <dbReference type="NCBI Taxonomy" id="97028"/>
    <lineage>
        <taxon>Eukaryota</taxon>
        <taxon>Viridiplantae</taxon>
        <taxon>Streptophyta</taxon>
        <taxon>Embryophyta</taxon>
        <taxon>Tracheophyta</taxon>
        <taxon>Spermatophyta</taxon>
        <taxon>Magnoliopsida</taxon>
        <taxon>eudicotyledons</taxon>
        <taxon>Gunneridae</taxon>
        <taxon>Pentapetalae</taxon>
        <taxon>rosids</taxon>
        <taxon>fabids</taxon>
        <taxon>Fabales</taxon>
        <taxon>Fabaceae</taxon>
        <taxon>Papilionoideae</taxon>
        <taxon>50 kb inversion clade</taxon>
        <taxon>NPAAA clade</taxon>
        <taxon>Hologalegina</taxon>
        <taxon>IRL clade</taxon>
        <taxon>Trifolieae</taxon>
        <taxon>Trifolium</taxon>
    </lineage>
</organism>
<dbReference type="Proteomes" id="UP000265520">
    <property type="component" value="Unassembled WGS sequence"/>
</dbReference>
<proteinExistence type="predicted"/>
<accession>A0A392VBA8</accession>
<comment type="caution">
    <text evidence="1">The sequence shown here is derived from an EMBL/GenBank/DDBJ whole genome shotgun (WGS) entry which is preliminary data.</text>
</comment>
<feature type="non-terminal residue" evidence="1">
    <location>
        <position position="54"/>
    </location>
</feature>
<keyword evidence="2" id="KW-1185">Reference proteome</keyword>
<dbReference type="AlphaFoldDB" id="A0A392VBA8"/>
<name>A0A392VBA8_9FABA</name>
<reference evidence="1 2" key="1">
    <citation type="journal article" date="2018" name="Front. Plant Sci.">
        <title>Red Clover (Trifolium pratense) and Zigzag Clover (T. medium) - A Picture of Genomic Similarities and Differences.</title>
        <authorList>
            <person name="Dluhosova J."/>
            <person name="Istvanek J."/>
            <person name="Nedelnik J."/>
            <person name="Repkova J."/>
        </authorList>
    </citation>
    <scope>NUCLEOTIDE SEQUENCE [LARGE SCALE GENOMIC DNA]</scope>
    <source>
        <strain evidence="2">cv. 10/8</strain>
        <tissue evidence="1">Leaf</tissue>
    </source>
</reference>
<sequence>MAATMKILAALSRKKLSGRPFLRDLRNLPSLELMTGNLTRMSISTTSMPSSTSV</sequence>